<reference evidence="4" key="1">
    <citation type="submission" date="2019-02" db="EMBL/GenBank/DDBJ databases">
        <title>Draft genome sequence of Sphaerospermopsis reniformis NIES-1949.</title>
        <authorList>
            <person name="Yamaguchi H."/>
            <person name="Suzuki S."/>
            <person name="Kawachi M."/>
        </authorList>
    </citation>
    <scope>NUCLEOTIDE SEQUENCE [LARGE SCALE GENOMIC DNA]</scope>
    <source>
        <strain evidence="4">NIES-1949</strain>
    </source>
</reference>
<dbReference type="PANTHER" id="PTHR33755:SF6">
    <property type="entry name" value="PLASMID STABILIZATION SYSTEM PROTEIN"/>
    <property type="match status" value="1"/>
</dbReference>
<name>A0A480A3X3_9CYAN</name>
<dbReference type="EMBL" id="BJCE01000296">
    <property type="protein sequence ID" value="GCL39675.1"/>
    <property type="molecule type" value="Genomic_DNA"/>
</dbReference>
<dbReference type="PANTHER" id="PTHR33755">
    <property type="entry name" value="TOXIN PARE1-RELATED"/>
    <property type="match status" value="1"/>
</dbReference>
<dbReference type="AlphaFoldDB" id="A0A480A3X3"/>
<dbReference type="InterPro" id="IPR007712">
    <property type="entry name" value="RelE/ParE_toxin"/>
</dbReference>
<evidence type="ECO:0000313" key="3">
    <source>
        <dbReference type="EMBL" id="GCL39675.1"/>
    </source>
</evidence>
<organism evidence="3 4">
    <name type="scientific">Sphaerospermopsis reniformis</name>
    <dbReference type="NCBI Taxonomy" id="531300"/>
    <lineage>
        <taxon>Bacteria</taxon>
        <taxon>Bacillati</taxon>
        <taxon>Cyanobacteriota</taxon>
        <taxon>Cyanophyceae</taxon>
        <taxon>Nostocales</taxon>
        <taxon>Aphanizomenonaceae</taxon>
        <taxon>Sphaerospermopsis</taxon>
    </lineage>
</organism>
<evidence type="ECO:0008006" key="5">
    <source>
        <dbReference type="Google" id="ProtNLM"/>
    </source>
</evidence>
<sequence>MQIKWLRRALRNLEQAHNYVFQENPTAAQELIIKIQNAANQLEKYPFMGKNGRIEGTRELIISHSPYILIYRVKEESVEILRILHTSKRYPK</sequence>
<keyword evidence="2" id="KW-1277">Toxin-antitoxin system</keyword>
<dbReference type="Pfam" id="PF05016">
    <property type="entry name" value="ParE_toxin"/>
    <property type="match status" value="1"/>
</dbReference>
<proteinExistence type="inferred from homology"/>
<evidence type="ECO:0000313" key="4">
    <source>
        <dbReference type="Proteomes" id="UP000300142"/>
    </source>
</evidence>
<gene>
    <name evidence="3" type="ORF">SR1949_48030</name>
</gene>
<protein>
    <recommendedName>
        <fullName evidence="5">Addiction module antitoxin</fullName>
    </recommendedName>
</protein>
<keyword evidence="4" id="KW-1185">Reference proteome</keyword>
<comment type="caution">
    <text evidence="3">The sequence shown here is derived from an EMBL/GenBank/DDBJ whole genome shotgun (WGS) entry which is preliminary data.</text>
</comment>
<evidence type="ECO:0000256" key="1">
    <source>
        <dbReference type="ARBA" id="ARBA00006226"/>
    </source>
</evidence>
<evidence type="ECO:0000256" key="2">
    <source>
        <dbReference type="ARBA" id="ARBA00022649"/>
    </source>
</evidence>
<comment type="similarity">
    <text evidence="1">Belongs to the RelE toxin family.</text>
</comment>
<dbReference type="NCBIfam" id="TIGR02385">
    <property type="entry name" value="RelE_StbE"/>
    <property type="match status" value="1"/>
</dbReference>
<dbReference type="InterPro" id="IPR051803">
    <property type="entry name" value="TA_system_RelE-like_toxin"/>
</dbReference>
<dbReference type="InterPro" id="IPR035093">
    <property type="entry name" value="RelE/ParE_toxin_dom_sf"/>
</dbReference>
<dbReference type="Proteomes" id="UP000300142">
    <property type="component" value="Unassembled WGS sequence"/>
</dbReference>
<dbReference type="RefSeq" id="WP_137669192.1">
    <property type="nucleotide sequence ID" value="NZ_BJCE01000296.1"/>
</dbReference>
<accession>A0A480A3X3</accession>
<dbReference type="Gene3D" id="3.30.2310.20">
    <property type="entry name" value="RelE-like"/>
    <property type="match status" value="1"/>
</dbReference>